<keyword evidence="9" id="KW-1185">Reference proteome</keyword>
<dbReference type="InterPro" id="IPR050313">
    <property type="entry name" value="Carb_Metab_HTH_regulators"/>
</dbReference>
<evidence type="ECO:0000313" key="8">
    <source>
        <dbReference type="EMBL" id="WGW11441.1"/>
    </source>
</evidence>
<dbReference type="Gene3D" id="1.10.10.10">
    <property type="entry name" value="Winged helix-like DNA-binding domain superfamily/Winged helix DNA-binding domain"/>
    <property type="match status" value="1"/>
</dbReference>
<dbReference type="InterPro" id="IPR014036">
    <property type="entry name" value="DeoR-like_C"/>
</dbReference>
<reference evidence="8 9" key="1">
    <citation type="submission" date="2023-05" db="EMBL/GenBank/DDBJ databases">
        <title>Lithophilousrod everest ZFBP1038 complete genpme.</title>
        <authorList>
            <person name="Tian M."/>
        </authorList>
    </citation>
    <scope>NUCLEOTIDE SEQUENCE [LARGE SCALE GENOMIC DNA]</scope>
    <source>
        <strain evidence="8 9">ZFBP1038</strain>
    </source>
</reference>
<gene>
    <name evidence="8" type="ORF">LWF01_15305</name>
</gene>
<protein>
    <recommendedName>
        <fullName evidence="1">Lactose phosphotransferase system repressor</fullName>
    </recommendedName>
</protein>
<evidence type="ECO:0000256" key="5">
    <source>
        <dbReference type="ARBA" id="ARBA00023163"/>
    </source>
</evidence>
<keyword evidence="5" id="KW-0804">Transcription</keyword>
<dbReference type="PANTHER" id="PTHR30363:SF4">
    <property type="entry name" value="GLYCEROL-3-PHOSPHATE REGULON REPRESSOR"/>
    <property type="match status" value="1"/>
</dbReference>
<evidence type="ECO:0000256" key="1">
    <source>
        <dbReference type="ARBA" id="ARBA00021390"/>
    </source>
</evidence>
<dbReference type="RefSeq" id="WP_349638231.1">
    <property type="nucleotide sequence ID" value="NZ_CP090958.1"/>
</dbReference>
<dbReference type="InterPro" id="IPR036390">
    <property type="entry name" value="WH_DNA-bd_sf"/>
</dbReference>
<dbReference type="InterPro" id="IPR036388">
    <property type="entry name" value="WH-like_DNA-bd_sf"/>
</dbReference>
<dbReference type="GO" id="GO:0003677">
    <property type="term" value="F:DNA binding"/>
    <property type="evidence" value="ECO:0007669"/>
    <property type="project" value="UniProtKB-KW"/>
</dbReference>
<keyword evidence="2" id="KW-0678">Repressor</keyword>
<evidence type="ECO:0000313" key="9">
    <source>
        <dbReference type="Proteomes" id="UP001209083"/>
    </source>
</evidence>
<dbReference type="SMART" id="SM01134">
    <property type="entry name" value="DeoRC"/>
    <property type="match status" value="1"/>
</dbReference>
<evidence type="ECO:0000259" key="7">
    <source>
        <dbReference type="PROSITE" id="PS51000"/>
    </source>
</evidence>
<dbReference type="Gene3D" id="3.40.50.1360">
    <property type="match status" value="1"/>
</dbReference>
<dbReference type="PRINTS" id="PR00037">
    <property type="entry name" value="HTHLACR"/>
</dbReference>
<accession>A0ABY8QT65</accession>
<dbReference type="InterPro" id="IPR018356">
    <property type="entry name" value="Tscrpt_reg_HTH_DeoR_CS"/>
</dbReference>
<dbReference type="SUPFAM" id="SSF100950">
    <property type="entry name" value="NagB/RpiA/CoA transferase-like"/>
    <property type="match status" value="1"/>
</dbReference>
<comment type="function">
    <text evidence="6">Repressor of the lactose catabolism operon. Galactose-6-phosphate is the inducer.</text>
</comment>
<proteinExistence type="predicted"/>
<sequence>MLRDQRHDELIRALTQHGAMAIKDVAAVLGVSEATARRDIGLLADDGRLTRVYGGAAIKAPNEVPFAYAEYTDHGEKQLMAQAASDLVSDGDTLILDIGTTMLEVARALSGRPVTIITSNMAVYEILKQDSKTELLFLGGLLRRNYHSTVGFLTENALRQVHADLAFLGTSGVTRRGQVVDTTPVEVSIKQQMLLAADRAVLVATARKFPGRGHGVVCEAERISTLVTSTETDQAYFEPFADSGTEVITA</sequence>
<name>A0ABY8QT65_9MICO</name>
<dbReference type="Pfam" id="PF08220">
    <property type="entry name" value="HTH_DeoR"/>
    <property type="match status" value="1"/>
</dbReference>
<dbReference type="PROSITE" id="PS00894">
    <property type="entry name" value="HTH_DEOR_1"/>
    <property type="match status" value="1"/>
</dbReference>
<evidence type="ECO:0000256" key="4">
    <source>
        <dbReference type="ARBA" id="ARBA00023125"/>
    </source>
</evidence>
<dbReference type="Pfam" id="PF00455">
    <property type="entry name" value="DeoRC"/>
    <property type="match status" value="1"/>
</dbReference>
<keyword evidence="3" id="KW-0805">Transcription regulation</keyword>
<feature type="domain" description="HTH deoR-type" evidence="7">
    <location>
        <begin position="3"/>
        <end position="58"/>
    </location>
</feature>
<dbReference type="SMART" id="SM00420">
    <property type="entry name" value="HTH_DEOR"/>
    <property type="match status" value="1"/>
</dbReference>
<dbReference type="InterPro" id="IPR037171">
    <property type="entry name" value="NagB/RpiA_transferase-like"/>
</dbReference>
<dbReference type="Proteomes" id="UP001209083">
    <property type="component" value="Chromosome"/>
</dbReference>
<evidence type="ECO:0000256" key="6">
    <source>
        <dbReference type="ARBA" id="ARBA00024937"/>
    </source>
</evidence>
<dbReference type="PROSITE" id="PS51000">
    <property type="entry name" value="HTH_DEOR_2"/>
    <property type="match status" value="1"/>
</dbReference>
<keyword evidence="4 8" id="KW-0238">DNA-binding</keyword>
<organism evidence="8 9">
    <name type="scientific">Saxibacter everestensis</name>
    <dbReference type="NCBI Taxonomy" id="2909229"/>
    <lineage>
        <taxon>Bacteria</taxon>
        <taxon>Bacillati</taxon>
        <taxon>Actinomycetota</taxon>
        <taxon>Actinomycetes</taxon>
        <taxon>Micrococcales</taxon>
        <taxon>Brevibacteriaceae</taxon>
        <taxon>Saxibacter</taxon>
    </lineage>
</organism>
<dbReference type="InterPro" id="IPR001034">
    <property type="entry name" value="DeoR_HTH"/>
</dbReference>
<evidence type="ECO:0000256" key="3">
    <source>
        <dbReference type="ARBA" id="ARBA00023015"/>
    </source>
</evidence>
<evidence type="ECO:0000256" key="2">
    <source>
        <dbReference type="ARBA" id="ARBA00022491"/>
    </source>
</evidence>
<dbReference type="EMBL" id="CP090958">
    <property type="protein sequence ID" value="WGW11441.1"/>
    <property type="molecule type" value="Genomic_DNA"/>
</dbReference>
<dbReference type="PANTHER" id="PTHR30363">
    <property type="entry name" value="HTH-TYPE TRANSCRIPTIONAL REGULATOR SRLR-RELATED"/>
    <property type="match status" value="1"/>
</dbReference>
<dbReference type="SUPFAM" id="SSF46785">
    <property type="entry name" value="Winged helix' DNA-binding domain"/>
    <property type="match status" value="1"/>
</dbReference>